<dbReference type="InterPro" id="IPR003115">
    <property type="entry name" value="ParB_N"/>
</dbReference>
<evidence type="ECO:0000259" key="1">
    <source>
        <dbReference type="SMART" id="SM00470"/>
    </source>
</evidence>
<proteinExistence type="predicted"/>
<dbReference type="Pfam" id="PF02195">
    <property type="entry name" value="ParB_N"/>
    <property type="match status" value="1"/>
</dbReference>
<gene>
    <name evidence="2" type="ORF">HI921_15790</name>
</gene>
<dbReference type="PANTHER" id="PTHR30083:SF1">
    <property type="entry name" value="TRANSCRIPTIONAL REGULATOR"/>
    <property type="match status" value="1"/>
</dbReference>
<feature type="domain" description="ParB-like N-terminal" evidence="1">
    <location>
        <begin position="15"/>
        <end position="111"/>
    </location>
</feature>
<dbReference type="Proteomes" id="UP000557857">
    <property type="component" value="Unassembled WGS sequence"/>
</dbReference>
<dbReference type="SUPFAM" id="SSF110849">
    <property type="entry name" value="ParB/Sulfiredoxin"/>
    <property type="match status" value="1"/>
</dbReference>
<accession>A0A848N521</accession>
<reference evidence="2 3" key="1">
    <citation type="submission" date="2020-04" db="EMBL/GenBank/DDBJ databases">
        <authorList>
            <person name="Abaymova A."/>
            <person name="Teymurazov M."/>
            <person name="Tazyna O."/>
            <person name="Chatushin Y."/>
            <person name="Svetoch E."/>
            <person name="Pereligyn V."/>
            <person name="Pohylenko V."/>
            <person name="Platonov M."/>
            <person name="Kartsev N."/>
            <person name="Skryabin Y."/>
            <person name="Sizova A."/>
            <person name="Solomentsev V."/>
            <person name="Kislichkina A."/>
            <person name="Bogun A."/>
        </authorList>
    </citation>
    <scope>NUCLEOTIDE SEQUENCE [LARGE SCALE GENOMIC DNA]</scope>
    <source>
        <strain evidence="3">SCPM-O-B-8398 (E28)</strain>
    </source>
</reference>
<evidence type="ECO:0000313" key="2">
    <source>
        <dbReference type="EMBL" id="NMP59883.1"/>
    </source>
</evidence>
<name>A0A848N521_ENTMU</name>
<sequence length="174" mass="20186">MANQKHYLSPIYNVKKIPIEKIQANDYNPNVVAHVEFKLLEQSILLDGYTMPIVCYYSSDKDYYEIVDGYHRFLVMKNSKEIYEREEGCLPVSIIDKPLSERVASTIRHNRARGTHNIDSMVVIIQNLVEAGLSDKWIMTNLGMDKDELLRLKQISGLASLFRDKEFSNAWEEI</sequence>
<dbReference type="AlphaFoldDB" id="A0A848N521"/>
<dbReference type="CDD" id="cd16397">
    <property type="entry name" value="IbrB_like"/>
    <property type="match status" value="1"/>
</dbReference>
<dbReference type="GO" id="GO:0071453">
    <property type="term" value="P:cellular response to oxygen levels"/>
    <property type="evidence" value="ECO:0007669"/>
    <property type="project" value="TreeGrafter"/>
</dbReference>
<comment type="caution">
    <text evidence="2">The sequence shown here is derived from an EMBL/GenBank/DDBJ whole genome shotgun (WGS) entry which is preliminary data.</text>
</comment>
<dbReference type="EMBL" id="JABCAG010000122">
    <property type="protein sequence ID" value="NMP59883.1"/>
    <property type="molecule type" value="Genomic_DNA"/>
</dbReference>
<dbReference type="Gene3D" id="3.90.1530.10">
    <property type="entry name" value="Conserved hypothetical protein from pyrococcus furiosus pfu- 392566-001, ParB domain"/>
    <property type="match status" value="1"/>
</dbReference>
<dbReference type="RefSeq" id="WP_169059309.1">
    <property type="nucleotide sequence ID" value="NZ_JABCAG010000122.1"/>
</dbReference>
<dbReference type="SMART" id="SM00470">
    <property type="entry name" value="ParB"/>
    <property type="match status" value="1"/>
</dbReference>
<evidence type="ECO:0000313" key="3">
    <source>
        <dbReference type="Proteomes" id="UP000557857"/>
    </source>
</evidence>
<protein>
    <submittedName>
        <fullName evidence="2">ParB-like nuclease domain-containing protein</fullName>
    </submittedName>
</protein>
<organism evidence="2 3">
    <name type="scientific">Enterococcus mundtii</name>
    <dbReference type="NCBI Taxonomy" id="53346"/>
    <lineage>
        <taxon>Bacteria</taxon>
        <taxon>Bacillati</taxon>
        <taxon>Bacillota</taxon>
        <taxon>Bacilli</taxon>
        <taxon>Lactobacillales</taxon>
        <taxon>Enterococcaceae</taxon>
        <taxon>Enterococcus</taxon>
    </lineage>
</organism>
<dbReference type="PANTHER" id="PTHR30083">
    <property type="entry name" value="TRANSCRIPTIONAL REGULATOR-RELATED"/>
    <property type="match status" value="1"/>
</dbReference>
<dbReference type="InterPro" id="IPR036086">
    <property type="entry name" value="ParB/Sulfiredoxin_sf"/>
</dbReference>